<dbReference type="AlphaFoldDB" id="A0A086ZMX7"/>
<dbReference type="RefSeq" id="WP_152600576.1">
    <property type="nucleotide sequence ID" value="NZ_JDUU01000016.1"/>
</dbReference>
<dbReference type="EMBL" id="JGYN01000030">
    <property type="protein sequence ID" value="KFI47877.1"/>
    <property type="molecule type" value="Genomic_DNA"/>
</dbReference>
<feature type="transmembrane region" description="Helical" evidence="2">
    <location>
        <begin position="84"/>
        <end position="107"/>
    </location>
</feature>
<keyword evidence="2" id="KW-1133">Transmembrane helix</keyword>
<gene>
    <name evidence="3" type="ORF">BBIA_0006</name>
</gene>
<proteinExistence type="predicted"/>
<keyword evidence="4" id="KW-1185">Reference proteome</keyword>
<feature type="compositionally biased region" description="Polar residues" evidence="1">
    <location>
        <begin position="12"/>
        <end position="21"/>
    </location>
</feature>
<dbReference type="Proteomes" id="UP000029108">
    <property type="component" value="Unassembled WGS sequence"/>
</dbReference>
<feature type="transmembrane region" description="Helical" evidence="2">
    <location>
        <begin position="196"/>
        <end position="218"/>
    </location>
</feature>
<organism evidence="3 4">
    <name type="scientific">Bifidobacterium biavatii DSM 23969</name>
    <dbReference type="NCBI Taxonomy" id="1437608"/>
    <lineage>
        <taxon>Bacteria</taxon>
        <taxon>Bacillati</taxon>
        <taxon>Actinomycetota</taxon>
        <taxon>Actinomycetes</taxon>
        <taxon>Bifidobacteriales</taxon>
        <taxon>Bifidobacteriaceae</taxon>
        <taxon>Bifidobacterium</taxon>
    </lineage>
</organism>
<dbReference type="OrthoDB" id="3238956at2"/>
<dbReference type="STRING" id="1437608.GCA_000771645_00721"/>
<feature type="transmembrane region" description="Helical" evidence="2">
    <location>
        <begin position="230"/>
        <end position="252"/>
    </location>
</feature>
<accession>A0A086ZMX7</accession>
<name>A0A086ZMX7_9BIFI</name>
<feature type="transmembrane region" description="Helical" evidence="2">
    <location>
        <begin position="127"/>
        <end position="145"/>
    </location>
</feature>
<keyword evidence="2" id="KW-0472">Membrane</keyword>
<keyword evidence="2" id="KW-0812">Transmembrane</keyword>
<feature type="transmembrane region" description="Helical" evidence="2">
    <location>
        <begin position="39"/>
        <end position="72"/>
    </location>
</feature>
<feature type="region of interest" description="Disordered" evidence="1">
    <location>
        <begin position="1"/>
        <end position="21"/>
    </location>
</feature>
<sequence length="255" mass="26460">MAEHQQGRNGADSRSTETTGTVPAGAHAPFVGRYAASFALLPLIVMLVLAFVGAGTIGMIVWTAALMITFLICSPLRDGVPGRVIAAIAGAASLCFAGNAGLLSWALFGLFGEQATDVPTAALNESAWFAGVGGLLVALIVVSFIRQMSRAERSHLIRGLSHSVLDGVAMIAAPGWLFLLDYMALPDTGASNTAMFLSAIVVIVLILALALASIWWTIEADPDEHAHAPWLGIVVLPALLAGPLIPLATSIVTLL</sequence>
<evidence type="ECO:0000256" key="2">
    <source>
        <dbReference type="SAM" id="Phobius"/>
    </source>
</evidence>
<comment type="caution">
    <text evidence="3">The sequence shown here is derived from an EMBL/GenBank/DDBJ whole genome shotgun (WGS) entry which is preliminary data.</text>
</comment>
<evidence type="ECO:0000256" key="1">
    <source>
        <dbReference type="SAM" id="MobiDB-lite"/>
    </source>
</evidence>
<dbReference type="eggNOG" id="ENOG5030NNB">
    <property type="taxonomic scope" value="Bacteria"/>
</dbReference>
<protein>
    <submittedName>
        <fullName evidence="3">Membrane protein</fullName>
    </submittedName>
</protein>
<evidence type="ECO:0000313" key="3">
    <source>
        <dbReference type="EMBL" id="KFI47877.1"/>
    </source>
</evidence>
<evidence type="ECO:0000313" key="4">
    <source>
        <dbReference type="Proteomes" id="UP000029108"/>
    </source>
</evidence>
<reference evidence="3 4" key="1">
    <citation type="submission" date="2014-03" db="EMBL/GenBank/DDBJ databases">
        <title>Genomics of Bifidobacteria.</title>
        <authorList>
            <person name="Ventura M."/>
            <person name="Milani C."/>
            <person name="Lugli G.A."/>
        </authorList>
    </citation>
    <scope>NUCLEOTIDE SEQUENCE [LARGE SCALE GENOMIC DNA]</scope>
    <source>
        <strain evidence="3 4">DSM 23969</strain>
    </source>
</reference>
<feature type="transmembrane region" description="Helical" evidence="2">
    <location>
        <begin position="165"/>
        <end position="184"/>
    </location>
</feature>